<dbReference type="GO" id="GO:0045505">
    <property type="term" value="F:dynein intermediate chain binding"/>
    <property type="evidence" value="ECO:0007669"/>
    <property type="project" value="InterPro"/>
</dbReference>
<dbReference type="InterPro" id="IPR026983">
    <property type="entry name" value="DHC"/>
</dbReference>
<feature type="non-terminal residue" evidence="13">
    <location>
        <position position="1"/>
    </location>
</feature>
<name>A0A0H5QQ72_9EUKA</name>
<evidence type="ECO:0000256" key="2">
    <source>
        <dbReference type="ARBA" id="ARBA00022490"/>
    </source>
</evidence>
<dbReference type="GO" id="GO:0005874">
    <property type="term" value="C:microtubule"/>
    <property type="evidence" value="ECO:0007669"/>
    <property type="project" value="UniProtKB-KW"/>
</dbReference>
<evidence type="ECO:0000256" key="9">
    <source>
        <dbReference type="ARBA" id="ARBA00023175"/>
    </source>
</evidence>
<dbReference type="PANTHER" id="PTHR10676:SF343">
    <property type="entry name" value="DYNEIN AXONEMAL HEAVY CHAIN 10"/>
    <property type="match status" value="1"/>
</dbReference>
<protein>
    <recommendedName>
        <fullName evidence="12">Dynein heavy chain linker domain-containing protein</fullName>
    </recommendedName>
</protein>
<comment type="subcellular location">
    <subcellularLocation>
        <location evidence="1">Cytoplasm</location>
        <location evidence="1">Cytoskeleton</location>
        <location evidence="1">Cilium axoneme</location>
    </subcellularLocation>
</comment>
<dbReference type="Pfam" id="PF08393">
    <property type="entry name" value="DHC_N2"/>
    <property type="match status" value="1"/>
</dbReference>
<evidence type="ECO:0000313" key="13">
    <source>
        <dbReference type="EMBL" id="CRZ04230.1"/>
    </source>
</evidence>
<dbReference type="FunFam" id="1.10.287.2620:FF:000002">
    <property type="entry name" value="Dynein heavy chain 2, axonemal"/>
    <property type="match status" value="1"/>
</dbReference>
<accession>A0A0H5QQ72</accession>
<keyword evidence="10" id="KW-0206">Cytoskeleton</keyword>
<organism evidence="13">
    <name type="scientific">Spongospora subterranea</name>
    <dbReference type="NCBI Taxonomy" id="70186"/>
    <lineage>
        <taxon>Eukaryota</taxon>
        <taxon>Sar</taxon>
        <taxon>Rhizaria</taxon>
        <taxon>Endomyxa</taxon>
        <taxon>Phytomyxea</taxon>
        <taxon>Plasmodiophorida</taxon>
        <taxon>Plasmodiophoridae</taxon>
        <taxon>Spongospora</taxon>
    </lineage>
</organism>
<dbReference type="EMBL" id="HACM01003788">
    <property type="protein sequence ID" value="CRZ04230.1"/>
    <property type="molecule type" value="Transcribed_RNA"/>
</dbReference>
<dbReference type="InterPro" id="IPR013602">
    <property type="entry name" value="Dynein_heavy_linker"/>
</dbReference>
<feature type="non-terminal residue" evidence="13">
    <location>
        <position position="166"/>
    </location>
</feature>
<evidence type="ECO:0000256" key="5">
    <source>
        <dbReference type="ARBA" id="ARBA00022840"/>
    </source>
</evidence>
<evidence type="ECO:0000256" key="11">
    <source>
        <dbReference type="ARBA" id="ARBA00023273"/>
    </source>
</evidence>
<evidence type="ECO:0000256" key="8">
    <source>
        <dbReference type="ARBA" id="ARBA00023069"/>
    </source>
</evidence>
<dbReference type="GO" id="GO:0008569">
    <property type="term" value="F:minus-end-directed microtubule motor activity"/>
    <property type="evidence" value="ECO:0007669"/>
    <property type="project" value="TreeGrafter"/>
</dbReference>
<feature type="domain" description="Dynein heavy chain linker" evidence="12">
    <location>
        <begin position="3"/>
        <end position="166"/>
    </location>
</feature>
<dbReference type="GO" id="GO:0060294">
    <property type="term" value="P:cilium movement involved in cell motility"/>
    <property type="evidence" value="ECO:0007669"/>
    <property type="project" value="TreeGrafter"/>
</dbReference>
<evidence type="ECO:0000256" key="10">
    <source>
        <dbReference type="ARBA" id="ARBA00023212"/>
    </source>
</evidence>
<dbReference type="GO" id="GO:0005524">
    <property type="term" value="F:ATP binding"/>
    <property type="evidence" value="ECO:0007669"/>
    <property type="project" value="UniProtKB-KW"/>
</dbReference>
<dbReference type="GO" id="GO:0005930">
    <property type="term" value="C:axoneme"/>
    <property type="evidence" value="ECO:0007669"/>
    <property type="project" value="UniProtKB-SubCell"/>
</dbReference>
<keyword evidence="8" id="KW-0969">Cilium</keyword>
<keyword evidence="9" id="KW-0505">Motor protein</keyword>
<evidence type="ECO:0000256" key="4">
    <source>
        <dbReference type="ARBA" id="ARBA00022741"/>
    </source>
</evidence>
<dbReference type="PANTHER" id="PTHR10676">
    <property type="entry name" value="DYNEIN HEAVY CHAIN FAMILY PROTEIN"/>
    <property type="match status" value="1"/>
</dbReference>
<dbReference type="GO" id="GO:0051959">
    <property type="term" value="F:dynein light intermediate chain binding"/>
    <property type="evidence" value="ECO:0007669"/>
    <property type="project" value="InterPro"/>
</dbReference>
<dbReference type="GO" id="GO:0030286">
    <property type="term" value="C:dynein complex"/>
    <property type="evidence" value="ECO:0007669"/>
    <property type="project" value="UniProtKB-KW"/>
</dbReference>
<proteinExistence type="predicted"/>
<evidence type="ECO:0000256" key="6">
    <source>
        <dbReference type="ARBA" id="ARBA00023017"/>
    </source>
</evidence>
<evidence type="ECO:0000259" key="12">
    <source>
        <dbReference type="Pfam" id="PF08393"/>
    </source>
</evidence>
<dbReference type="AlphaFoldDB" id="A0A0H5QQ72"/>
<dbReference type="Gene3D" id="1.10.287.2620">
    <property type="match status" value="1"/>
</dbReference>
<keyword evidence="2" id="KW-0963">Cytoplasm</keyword>
<sequence>SQMLWIDLDIDLIDKGSEKWLTQLNDFKEELNNLPPFRKVQDRVVGFRESIPLMANLKNPAIRQRHWDILMAKTGIKFDLNPKLFTLGNLFAMQLNRFKDDIDEITMAATQEARIEKELAKIVTLWSSKPFPMCLYRSDEGSDGLKILQDTSDVVADLEDGVLNLQ</sequence>
<evidence type="ECO:0000256" key="1">
    <source>
        <dbReference type="ARBA" id="ARBA00004430"/>
    </source>
</evidence>
<reference evidence="13" key="1">
    <citation type="submission" date="2015-04" db="EMBL/GenBank/DDBJ databases">
        <title>The genome sequence of the plant pathogenic Rhizarian Plasmodiophora brassicae reveals insights in its biotrophic life cycle and the origin of chitin synthesis.</title>
        <authorList>
            <person name="Schwelm A."/>
            <person name="Fogelqvist J."/>
            <person name="Knaust A."/>
            <person name="Julke S."/>
            <person name="Lilja T."/>
            <person name="Dhandapani V."/>
            <person name="Bonilla-Rosso G."/>
            <person name="Karlsson M."/>
            <person name="Shevchenko A."/>
            <person name="Choi S.R."/>
            <person name="Kim H.G."/>
            <person name="Park J.Y."/>
            <person name="Lim Y.P."/>
            <person name="Ludwig-Muller J."/>
            <person name="Dixelius C."/>
        </authorList>
    </citation>
    <scope>NUCLEOTIDE SEQUENCE</scope>
    <source>
        <tissue evidence="13">Potato root galls</tissue>
    </source>
</reference>
<evidence type="ECO:0000256" key="7">
    <source>
        <dbReference type="ARBA" id="ARBA00023054"/>
    </source>
</evidence>
<dbReference type="GO" id="GO:0097729">
    <property type="term" value="C:9+2 motile cilium"/>
    <property type="evidence" value="ECO:0007669"/>
    <property type="project" value="TreeGrafter"/>
</dbReference>
<keyword evidence="4" id="KW-0547">Nucleotide-binding</keyword>
<keyword evidence="3" id="KW-0493">Microtubule</keyword>
<keyword evidence="11" id="KW-0966">Cell projection</keyword>
<keyword evidence="7" id="KW-0175">Coiled coil</keyword>
<keyword evidence="5" id="KW-0067">ATP-binding</keyword>
<evidence type="ECO:0000256" key="3">
    <source>
        <dbReference type="ARBA" id="ARBA00022701"/>
    </source>
</evidence>
<keyword evidence="6" id="KW-0243">Dynein</keyword>